<feature type="region of interest" description="Disordered" evidence="1">
    <location>
        <begin position="1"/>
        <end position="30"/>
    </location>
</feature>
<gene>
    <name evidence="2" type="ORF">SO694_00114012</name>
</gene>
<name>A0ABR1FWR9_AURAN</name>
<evidence type="ECO:0000256" key="1">
    <source>
        <dbReference type="SAM" id="MobiDB-lite"/>
    </source>
</evidence>
<dbReference type="EMBL" id="JBBJCI010000215">
    <property type="protein sequence ID" value="KAK7240148.1"/>
    <property type="molecule type" value="Genomic_DNA"/>
</dbReference>
<comment type="caution">
    <text evidence="2">The sequence shown here is derived from an EMBL/GenBank/DDBJ whole genome shotgun (WGS) entry which is preliminary data.</text>
</comment>
<sequence length="226" mass="24813">MRRARTASGGSEEAARDTARPRTEDLEDGVPLPLRAHGLEALRALAAASANTAERRVQKKNIQFDAARSSWQHLFDPSKSDSLVARGYATKGSTGADYGRYWITAAGLEYFAAVNDGESIARNLKEAAVFACATPAHGYQDEFDLFVAAKGPRDRVIETLPADQEINGINFKKGRLLVYCHDLARVHEDPDRRSFVLEPTLRAVEARMGELNFFGPHCLKTSAAVH</sequence>
<accession>A0ABR1FWR9</accession>
<evidence type="ECO:0000313" key="2">
    <source>
        <dbReference type="EMBL" id="KAK7240148.1"/>
    </source>
</evidence>
<feature type="compositionally biased region" description="Basic and acidic residues" evidence="1">
    <location>
        <begin position="13"/>
        <end position="24"/>
    </location>
</feature>
<protein>
    <submittedName>
        <fullName evidence="2">Uncharacterized protein</fullName>
    </submittedName>
</protein>
<proteinExistence type="predicted"/>
<reference evidence="2 3" key="1">
    <citation type="submission" date="2024-03" db="EMBL/GenBank/DDBJ databases">
        <title>Aureococcus anophagefferens CCMP1851 and Kratosvirus quantuckense: Draft genome of a second virus-susceptible host strain in the model system.</title>
        <authorList>
            <person name="Chase E."/>
            <person name="Truchon A.R."/>
            <person name="Schepens W."/>
            <person name="Wilhelm S.W."/>
        </authorList>
    </citation>
    <scope>NUCLEOTIDE SEQUENCE [LARGE SCALE GENOMIC DNA]</scope>
    <source>
        <strain evidence="2 3">CCMP1851</strain>
    </source>
</reference>
<keyword evidence="3" id="KW-1185">Reference proteome</keyword>
<dbReference type="Proteomes" id="UP001363151">
    <property type="component" value="Unassembled WGS sequence"/>
</dbReference>
<organism evidence="2 3">
    <name type="scientific">Aureococcus anophagefferens</name>
    <name type="common">Harmful bloom alga</name>
    <dbReference type="NCBI Taxonomy" id="44056"/>
    <lineage>
        <taxon>Eukaryota</taxon>
        <taxon>Sar</taxon>
        <taxon>Stramenopiles</taxon>
        <taxon>Ochrophyta</taxon>
        <taxon>Pelagophyceae</taxon>
        <taxon>Pelagomonadales</taxon>
        <taxon>Pelagomonadaceae</taxon>
        <taxon>Aureococcus</taxon>
    </lineage>
</organism>
<evidence type="ECO:0000313" key="3">
    <source>
        <dbReference type="Proteomes" id="UP001363151"/>
    </source>
</evidence>